<evidence type="ECO:0000256" key="1">
    <source>
        <dbReference type="SAM" id="Phobius"/>
    </source>
</evidence>
<dbReference type="Proteomes" id="UP000233469">
    <property type="component" value="Unassembled WGS sequence"/>
</dbReference>
<accession>A0A2N1MAG7</accession>
<dbReference type="EMBL" id="LLXL01003482">
    <property type="protein sequence ID" value="PKK58628.1"/>
    <property type="molecule type" value="Genomic_DNA"/>
</dbReference>
<keyword evidence="1" id="KW-0472">Membrane</keyword>
<organism evidence="2 3">
    <name type="scientific">Rhizophagus irregularis</name>
    <dbReference type="NCBI Taxonomy" id="588596"/>
    <lineage>
        <taxon>Eukaryota</taxon>
        <taxon>Fungi</taxon>
        <taxon>Fungi incertae sedis</taxon>
        <taxon>Mucoromycota</taxon>
        <taxon>Glomeromycotina</taxon>
        <taxon>Glomeromycetes</taxon>
        <taxon>Glomerales</taxon>
        <taxon>Glomeraceae</taxon>
        <taxon>Rhizophagus</taxon>
    </lineage>
</organism>
<gene>
    <name evidence="2" type="ORF">RhiirC2_796016</name>
</gene>
<dbReference type="AlphaFoldDB" id="A0A2N1MAG7"/>
<protein>
    <submittedName>
        <fullName evidence="2">Uncharacterized protein</fullName>
    </submittedName>
</protein>
<evidence type="ECO:0000313" key="2">
    <source>
        <dbReference type="EMBL" id="PKK58628.1"/>
    </source>
</evidence>
<keyword evidence="1" id="KW-1133">Transmembrane helix</keyword>
<comment type="caution">
    <text evidence="2">The sequence shown here is derived from an EMBL/GenBank/DDBJ whole genome shotgun (WGS) entry which is preliminary data.</text>
</comment>
<evidence type="ECO:0000313" key="3">
    <source>
        <dbReference type="Proteomes" id="UP000233469"/>
    </source>
</evidence>
<reference evidence="2 3" key="1">
    <citation type="submission" date="2016-04" db="EMBL/GenBank/DDBJ databases">
        <title>Genome analyses suggest a sexual origin of heterokaryosis in a supposedly ancient asexual fungus.</title>
        <authorList>
            <person name="Ropars J."/>
            <person name="Sedzielewska K."/>
            <person name="Noel J."/>
            <person name="Charron P."/>
            <person name="Farinelli L."/>
            <person name="Marton T."/>
            <person name="Kruger M."/>
            <person name="Pelin A."/>
            <person name="Brachmann A."/>
            <person name="Corradi N."/>
        </authorList>
    </citation>
    <scope>NUCLEOTIDE SEQUENCE [LARGE SCALE GENOMIC DNA]</scope>
    <source>
        <strain evidence="2 3">C2</strain>
    </source>
</reference>
<dbReference type="VEuPathDB" id="FungiDB:FUN_010982"/>
<sequence length="181" mass="21065">MKSICNFEEIRRLSISFTTFTISSINTPDIGNKLAERIWKSKKELNKQKAEIQNPASLENYYSAFPSYLTGFFGNLLLIVIAFPYLQIWFTQVLSSLSRKPKLNQQFWCLLSTLQISGHTDGVIDNIDFKEATFKYGNIFDMTCTSTHTMLKIVFQYQMPFNLYENKNDENQIILHLSYLV</sequence>
<name>A0A2N1MAG7_9GLOM</name>
<proteinExistence type="predicted"/>
<reference evidence="2 3" key="2">
    <citation type="submission" date="2017-10" db="EMBL/GenBank/DDBJ databases">
        <title>Extensive intraspecific genome diversity in a model arbuscular mycorrhizal fungus.</title>
        <authorList>
            <person name="Chen E.C.H."/>
            <person name="Morin E."/>
            <person name="Baudet D."/>
            <person name="Noel J."/>
            <person name="Ndikumana S."/>
            <person name="Charron P."/>
            <person name="St-Onge C."/>
            <person name="Giorgi J."/>
            <person name="Grigoriev I.V."/>
            <person name="Roux C."/>
            <person name="Martin F.M."/>
            <person name="Corradi N."/>
        </authorList>
    </citation>
    <scope>NUCLEOTIDE SEQUENCE [LARGE SCALE GENOMIC DNA]</scope>
    <source>
        <strain evidence="2 3">C2</strain>
    </source>
</reference>
<feature type="transmembrane region" description="Helical" evidence="1">
    <location>
        <begin position="68"/>
        <end position="90"/>
    </location>
</feature>
<keyword evidence="1" id="KW-0812">Transmembrane</keyword>